<feature type="region of interest" description="Disordered" evidence="1">
    <location>
        <begin position="43"/>
        <end position="110"/>
    </location>
</feature>
<name>A0A6N7ZAU1_9PSEU</name>
<gene>
    <name evidence="2" type="ORF">GKO32_33225</name>
</gene>
<reference evidence="2 3" key="1">
    <citation type="submission" date="2019-11" db="EMBL/GenBank/DDBJ databases">
        <title>Draft genome of Amycolatopsis RM579.</title>
        <authorList>
            <person name="Duangmal K."/>
            <person name="Mingma R."/>
        </authorList>
    </citation>
    <scope>NUCLEOTIDE SEQUENCE [LARGE SCALE GENOMIC DNA]</scope>
    <source>
        <strain evidence="2 3">RM579</strain>
    </source>
</reference>
<organism evidence="2 3">
    <name type="scientific">Amycolatopsis pithecellobii</name>
    <dbReference type="NCBI Taxonomy" id="664692"/>
    <lineage>
        <taxon>Bacteria</taxon>
        <taxon>Bacillati</taxon>
        <taxon>Actinomycetota</taxon>
        <taxon>Actinomycetes</taxon>
        <taxon>Pseudonocardiales</taxon>
        <taxon>Pseudonocardiaceae</taxon>
        <taxon>Amycolatopsis</taxon>
    </lineage>
</organism>
<comment type="caution">
    <text evidence="2">The sequence shown here is derived from an EMBL/GenBank/DDBJ whole genome shotgun (WGS) entry which is preliminary data.</text>
</comment>
<evidence type="ECO:0000313" key="3">
    <source>
        <dbReference type="Proteomes" id="UP000440096"/>
    </source>
</evidence>
<dbReference type="EMBL" id="WMBA01000078">
    <property type="protein sequence ID" value="MTD58808.1"/>
    <property type="molecule type" value="Genomic_DNA"/>
</dbReference>
<evidence type="ECO:0000256" key="1">
    <source>
        <dbReference type="SAM" id="MobiDB-lite"/>
    </source>
</evidence>
<dbReference type="AlphaFoldDB" id="A0A6N7ZAU1"/>
<accession>A0A6N7ZAU1</accession>
<keyword evidence="3" id="KW-1185">Reference proteome</keyword>
<sequence>MTQRVRRNLVFAGAAALFLVVGWIGGGVWGHLDQEPVPVLAAGAAPGQTGNREVPPAPVVEPAPVVPAPAAAPPVTSTKPAASTKRAPKTTSKTPSASPDARADTPTATPQNPVAILLSQQWTQFGTSWPQSGAKNRGGYQYWGFGR</sequence>
<protein>
    <submittedName>
        <fullName evidence="2">Uncharacterized protein</fullName>
    </submittedName>
</protein>
<evidence type="ECO:0000313" key="2">
    <source>
        <dbReference type="EMBL" id="MTD58808.1"/>
    </source>
</evidence>
<proteinExistence type="predicted"/>
<dbReference type="Proteomes" id="UP000440096">
    <property type="component" value="Unassembled WGS sequence"/>
</dbReference>
<feature type="compositionally biased region" description="Pro residues" evidence="1">
    <location>
        <begin position="55"/>
        <end position="72"/>
    </location>
</feature>